<reference evidence="1" key="1">
    <citation type="journal article" date="2015" name="Nature">
        <title>Complex archaea that bridge the gap between prokaryotes and eukaryotes.</title>
        <authorList>
            <person name="Spang A."/>
            <person name="Saw J.H."/>
            <person name="Jorgensen S.L."/>
            <person name="Zaremba-Niedzwiedzka K."/>
            <person name="Martijn J."/>
            <person name="Lind A.E."/>
            <person name="van Eijk R."/>
            <person name="Schleper C."/>
            <person name="Guy L."/>
            <person name="Ettema T.J."/>
        </authorList>
    </citation>
    <scope>NUCLEOTIDE SEQUENCE</scope>
</reference>
<proteinExistence type="predicted"/>
<feature type="non-terminal residue" evidence="1">
    <location>
        <position position="352"/>
    </location>
</feature>
<dbReference type="Gene3D" id="3.40.50.300">
    <property type="entry name" value="P-loop containing nucleotide triphosphate hydrolases"/>
    <property type="match status" value="1"/>
</dbReference>
<dbReference type="AlphaFoldDB" id="A0A0F8WGQ4"/>
<accession>A0A0F8WGQ4</accession>
<protein>
    <recommendedName>
        <fullName evidence="2">Terminase large subunit gp17-like C-terminal domain-containing protein</fullName>
    </recommendedName>
</protein>
<gene>
    <name evidence="1" type="ORF">LCGC14_3068700</name>
</gene>
<name>A0A0F8WGQ4_9ZZZZ</name>
<comment type="caution">
    <text evidence="1">The sequence shown here is derived from an EMBL/GenBank/DDBJ whole genome shotgun (WGS) entry which is preliminary data.</text>
</comment>
<feature type="non-terminal residue" evidence="1">
    <location>
        <position position="1"/>
    </location>
</feature>
<evidence type="ECO:0008006" key="2">
    <source>
        <dbReference type="Google" id="ProtNLM"/>
    </source>
</evidence>
<organism evidence="1">
    <name type="scientific">marine sediment metagenome</name>
    <dbReference type="NCBI Taxonomy" id="412755"/>
    <lineage>
        <taxon>unclassified sequences</taxon>
        <taxon>metagenomes</taxon>
        <taxon>ecological metagenomes</taxon>
    </lineage>
</organism>
<sequence length="352" mass="39198">RLIPVEYLAVVLWLALAPCLGDACGPAAWHAAATYRGADLCDAAAERAQDALDNVHQLAFGVEPDRRPLYSPRTLDQHGTGSVDHDLVHLGVLHERLQPAEPKRARQHALHQLLALLGVERLISILKSRQIGLSWLLAAYALWTVLYHEGARVLLFSQGEAEAVELLDKVKTVHDLLRERYPHLAGTVTKTNDKELRFGRSRIKAFPSTETAGRSETATLVIMDEADYHEHADENYKAVKPTVSAGGQVIQCSTINKLNMETTFKALFLGAPGNNFVTRFYAWDVRPGRDEAWYENEEAEAPEKPGLSKKQYMEQEFPRSQREAFMPSQASAAFNPDILEAMEVALRAPLTV</sequence>
<dbReference type="EMBL" id="LAZR01065200">
    <property type="protein sequence ID" value="KKK56022.1"/>
    <property type="molecule type" value="Genomic_DNA"/>
</dbReference>
<evidence type="ECO:0000313" key="1">
    <source>
        <dbReference type="EMBL" id="KKK56022.1"/>
    </source>
</evidence>
<dbReference type="InterPro" id="IPR027417">
    <property type="entry name" value="P-loop_NTPase"/>
</dbReference>